<proteinExistence type="predicted"/>
<name>A0A6C0BJF8_9ZZZZ</name>
<dbReference type="EMBL" id="MN739177">
    <property type="protein sequence ID" value="QHS92306.1"/>
    <property type="molecule type" value="Genomic_DNA"/>
</dbReference>
<accession>A0A6C0BJF8</accession>
<dbReference type="AlphaFoldDB" id="A0A6C0BJF8"/>
<protein>
    <submittedName>
        <fullName evidence="1">Uncharacterized protein</fullName>
    </submittedName>
</protein>
<reference evidence="1" key="1">
    <citation type="journal article" date="2020" name="Nature">
        <title>Giant virus diversity and host interactions through global metagenomics.</title>
        <authorList>
            <person name="Schulz F."/>
            <person name="Roux S."/>
            <person name="Paez-Espino D."/>
            <person name="Jungbluth S."/>
            <person name="Walsh D.A."/>
            <person name="Denef V.J."/>
            <person name="McMahon K.D."/>
            <person name="Konstantinidis K.T."/>
            <person name="Eloe-Fadrosh E.A."/>
            <person name="Kyrpides N.C."/>
            <person name="Woyke T."/>
        </authorList>
    </citation>
    <scope>NUCLEOTIDE SEQUENCE</scope>
    <source>
        <strain evidence="1">GVMAG-M-3300014204-73</strain>
    </source>
</reference>
<organism evidence="1">
    <name type="scientific">viral metagenome</name>
    <dbReference type="NCBI Taxonomy" id="1070528"/>
    <lineage>
        <taxon>unclassified sequences</taxon>
        <taxon>metagenomes</taxon>
        <taxon>organismal metagenomes</taxon>
    </lineage>
</organism>
<evidence type="ECO:0000313" key="1">
    <source>
        <dbReference type="EMBL" id="QHS92306.1"/>
    </source>
</evidence>
<sequence length="36" mass="4202">MTFLKNPFFFQNIFLDFSKKVMKIGKSTNLGFSVLI</sequence>